<keyword evidence="2" id="KW-1185">Reference proteome</keyword>
<proteinExistence type="predicted"/>
<comment type="caution">
    <text evidence="1">The sequence shown here is derived from an EMBL/GenBank/DDBJ whole genome shotgun (WGS) entry which is preliminary data.</text>
</comment>
<name>A0A9Q3PT91_9BASI</name>
<dbReference type="AlphaFoldDB" id="A0A9Q3PT91"/>
<dbReference type="OrthoDB" id="374045at2759"/>
<evidence type="ECO:0000313" key="2">
    <source>
        <dbReference type="Proteomes" id="UP000765509"/>
    </source>
</evidence>
<evidence type="ECO:0000313" key="1">
    <source>
        <dbReference type="EMBL" id="MBW0572376.1"/>
    </source>
</evidence>
<organism evidence="1 2">
    <name type="scientific">Austropuccinia psidii MF-1</name>
    <dbReference type="NCBI Taxonomy" id="1389203"/>
    <lineage>
        <taxon>Eukaryota</taxon>
        <taxon>Fungi</taxon>
        <taxon>Dikarya</taxon>
        <taxon>Basidiomycota</taxon>
        <taxon>Pucciniomycotina</taxon>
        <taxon>Pucciniomycetes</taxon>
        <taxon>Pucciniales</taxon>
        <taxon>Sphaerophragmiaceae</taxon>
        <taxon>Austropuccinia</taxon>
    </lineage>
</organism>
<reference evidence="1" key="1">
    <citation type="submission" date="2021-03" db="EMBL/GenBank/DDBJ databases">
        <title>Draft genome sequence of rust myrtle Austropuccinia psidii MF-1, a brazilian biotype.</title>
        <authorList>
            <person name="Quecine M.C."/>
            <person name="Pachon D.M.R."/>
            <person name="Bonatelli M.L."/>
            <person name="Correr F.H."/>
            <person name="Franceschini L.M."/>
            <person name="Leite T.F."/>
            <person name="Margarido G.R.A."/>
            <person name="Almeida C.A."/>
            <person name="Ferrarezi J.A."/>
            <person name="Labate C.A."/>
        </authorList>
    </citation>
    <scope>NUCLEOTIDE SEQUENCE</scope>
    <source>
        <strain evidence="1">MF-1</strain>
    </source>
</reference>
<accession>A0A9Q3PT91</accession>
<sequence>MAAAIPWVYHLSNLKQDSQKAIPLLQTAVDTLDLWPKSQLALQKFHMGPRHRDLLTIDGRIALLRLVTVVLNWTKSKAFKPT</sequence>
<protein>
    <submittedName>
        <fullName evidence="1">Uncharacterized protein</fullName>
    </submittedName>
</protein>
<dbReference type="Proteomes" id="UP000765509">
    <property type="component" value="Unassembled WGS sequence"/>
</dbReference>
<dbReference type="EMBL" id="AVOT02089991">
    <property type="protein sequence ID" value="MBW0572376.1"/>
    <property type="molecule type" value="Genomic_DNA"/>
</dbReference>
<gene>
    <name evidence="1" type="ORF">O181_112091</name>
</gene>